<sequence length="332" mass="35492">MAWSPVLPEPVPGARPWQRPGWPARTLAWLDTELAACGQVRSGPPTFISMHDLNTVWEVPLATGPAFLKISEGGREAAVTAEVARTLPDLAPPLLGAWPEVGAQLVASGGQLLDGVPDLEAWTQALTRLADVQRRADPVALAAAGCSAWPLNRTGEAVLDLLGDAATLRGWGLPAAEVDALRGARPRVRALLRDLAAHGLPDRPAHGDAHPRNALRGARGSVWFDWSEAASAAHPFMDAGWFLAFALHPQRGGLPVRSLAGLDTALAGAFLGSWGCPDATPLLWRALPLALLHRAAAYDRQFRDWAGTVPGWRPLYTRFALRQAVGELSRLD</sequence>
<dbReference type="eggNOG" id="COG3173">
    <property type="taxonomic scope" value="Bacteria"/>
</dbReference>
<protein>
    <submittedName>
        <fullName evidence="1">Uncharacterized protein</fullName>
    </submittedName>
</protein>
<name>H8GW56_DEIGI</name>
<dbReference type="KEGG" id="dgo:DGo_CA0494"/>
<dbReference type="EMBL" id="CP002191">
    <property type="protein sequence ID" value="AFD24421.1"/>
    <property type="molecule type" value="Genomic_DNA"/>
</dbReference>
<keyword evidence="2" id="KW-1185">Reference proteome</keyword>
<evidence type="ECO:0000313" key="1">
    <source>
        <dbReference type="EMBL" id="AFD24421.1"/>
    </source>
</evidence>
<proteinExistence type="predicted"/>
<dbReference type="PATRIC" id="fig|745776.4.peg.503"/>
<reference evidence="1 2" key="1">
    <citation type="journal article" date="2012" name="PLoS ONE">
        <title>Genome sequence and transcriptome analysis of the radioresistant bacterium Deinococcus gobiensis: insights into the extreme environmental adaptations.</title>
        <authorList>
            <person name="Yuan M."/>
            <person name="Chen M."/>
            <person name="Zhang W."/>
            <person name="Lu W."/>
            <person name="Wang J."/>
            <person name="Yang M."/>
            <person name="Zhao P."/>
            <person name="Tang R."/>
            <person name="Li X."/>
            <person name="Hao Y."/>
            <person name="Zhou Z."/>
            <person name="Zhan Y."/>
            <person name="Yu H."/>
            <person name="Teng C."/>
            <person name="Yan Y."/>
            <person name="Ping S."/>
            <person name="Wang Y."/>
            <person name="Lin M."/>
        </authorList>
    </citation>
    <scope>NUCLEOTIDE SEQUENCE [LARGE SCALE GENOMIC DNA]</scope>
    <source>
        <strain evidence="1 2">I-0</strain>
    </source>
</reference>
<dbReference type="SUPFAM" id="SSF56112">
    <property type="entry name" value="Protein kinase-like (PK-like)"/>
    <property type="match status" value="1"/>
</dbReference>
<dbReference type="STRING" id="745776.DGo_CA0494"/>
<organism evidence="1 2">
    <name type="scientific">Deinococcus gobiensis (strain DSM 21396 / JCM 16679 / CGMCC 1.7299 / I-0)</name>
    <dbReference type="NCBI Taxonomy" id="745776"/>
    <lineage>
        <taxon>Bacteria</taxon>
        <taxon>Thermotogati</taxon>
        <taxon>Deinococcota</taxon>
        <taxon>Deinococci</taxon>
        <taxon>Deinococcales</taxon>
        <taxon>Deinococcaceae</taxon>
        <taxon>Deinococcus</taxon>
    </lineage>
</organism>
<dbReference type="InterPro" id="IPR011009">
    <property type="entry name" value="Kinase-like_dom_sf"/>
</dbReference>
<dbReference type="AlphaFoldDB" id="H8GW56"/>
<gene>
    <name evidence="1" type="ordered locus">DGo_CA0494</name>
</gene>
<evidence type="ECO:0000313" key="2">
    <source>
        <dbReference type="Proteomes" id="UP000007575"/>
    </source>
</evidence>
<accession>H8GW56</accession>
<dbReference type="HOGENOM" id="CLU_836064_0_0_0"/>
<dbReference type="Proteomes" id="UP000007575">
    <property type="component" value="Chromosome"/>
</dbReference>